<keyword evidence="3" id="KW-1185">Reference proteome</keyword>
<evidence type="ECO:0008006" key="4">
    <source>
        <dbReference type="Google" id="ProtNLM"/>
    </source>
</evidence>
<evidence type="ECO:0000313" key="2">
    <source>
        <dbReference type="EMBL" id="KAB2815877.1"/>
    </source>
</evidence>
<sequence>MCYGQLPKIALVGGVTLALASCQPRGTITRTVPKVELRERTVDYRNLTVPEEGGIRFTKFTEENEDVVGPYIRSTEGVITWYTPGMIAVSPNGEKVAYVAERDSKRNIFIKNTGGGRTTIQRTFRNNVLDMSYSPDGEYIVFTEEQNNDYNILQIRANQGAAIQQISATSYRESSPVYSHDGELIFYTQGETVSSINDYRYYIWSVNRSTALKTQYSEGFNPSLSKGGNDVIAVCRNNRETGRGEIYTINLLTGQETLILSDPEVGYSSPSLSPDGKTLAIVGTTIATENRKENLDIYTVGIDGTNVTQLTFHPGHDVSPIWDPTGKELYFLAQRGNTDGSWDVWKMTIN</sequence>
<comment type="similarity">
    <text evidence="1">Belongs to the TolB family.</text>
</comment>
<dbReference type="SUPFAM" id="SSF82171">
    <property type="entry name" value="DPP6 N-terminal domain-like"/>
    <property type="match status" value="1"/>
</dbReference>
<dbReference type="Proteomes" id="UP000484164">
    <property type="component" value="Unassembled WGS sequence"/>
</dbReference>
<proteinExistence type="inferred from homology"/>
<dbReference type="EMBL" id="WBVQ01000002">
    <property type="protein sequence ID" value="KAB2815877.1"/>
    <property type="molecule type" value="Genomic_DNA"/>
</dbReference>
<dbReference type="RefSeq" id="WP_151693306.1">
    <property type="nucleotide sequence ID" value="NZ_BMGX01000001.1"/>
</dbReference>
<gene>
    <name evidence="2" type="ORF">F8C82_09265</name>
</gene>
<dbReference type="Gene3D" id="2.120.10.30">
    <property type="entry name" value="TolB, C-terminal domain"/>
    <property type="match status" value="1"/>
</dbReference>
<dbReference type="Pfam" id="PF07676">
    <property type="entry name" value="PD40"/>
    <property type="match status" value="4"/>
</dbReference>
<evidence type="ECO:0000313" key="3">
    <source>
        <dbReference type="Proteomes" id="UP000484164"/>
    </source>
</evidence>
<dbReference type="InterPro" id="IPR011042">
    <property type="entry name" value="6-blade_b-propeller_TolB-like"/>
</dbReference>
<evidence type="ECO:0000256" key="1">
    <source>
        <dbReference type="ARBA" id="ARBA00009820"/>
    </source>
</evidence>
<dbReference type="InterPro" id="IPR011659">
    <property type="entry name" value="WD40"/>
</dbReference>
<protein>
    <recommendedName>
        <fullName evidence="4">DUF5050 domain-containing protein</fullName>
    </recommendedName>
</protein>
<dbReference type="PANTHER" id="PTHR36842">
    <property type="entry name" value="PROTEIN TOLB HOMOLOG"/>
    <property type="match status" value="1"/>
</dbReference>
<dbReference type="InterPro" id="IPR015943">
    <property type="entry name" value="WD40/YVTN_repeat-like_dom_sf"/>
</dbReference>
<dbReference type="OrthoDB" id="9815657at2"/>
<name>A0A6L3ZEJ1_9FLAO</name>
<reference evidence="2 3" key="1">
    <citation type="submission" date="2019-10" db="EMBL/GenBank/DDBJ databases">
        <title>Genome sequence of Phaeocystidibacter marisrubri JCM30614 (type strain).</title>
        <authorList>
            <person name="Bowman J.P."/>
        </authorList>
    </citation>
    <scope>NUCLEOTIDE SEQUENCE [LARGE SCALE GENOMIC DNA]</scope>
    <source>
        <strain evidence="2 3">JCM 30614</strain>
    </source>
</reference>
<accession>A0A6L3ZEJ1</accession>
<dbReference type="Gene3D" id="2.130.10.10">
    <property type="entry name" value="YVTN repeat-like/Quinoprotein amine dehydrogenase"/>
    <property type="match status" value="1"/>
</dbReference>
<organism evidence="2 3">
    <name type="scientific">Phaeocystidibacter marisrubri</name>
    <dbReference type="NCBI Taxonomy" id="1577780"/>
    <lineage>
        <taxon>Bacteria</taxon>
        <taxon>Pseudomonadati</taxon>
        <taxon>Bacteroidota</taxon>
        <taxon>Flavobacteriia</taxon>
        <taxon>Flavobacteriales</taxon>
        <taxon>Phaeocystidibacteraceae</taxon>
        <taxon>Phaeocystidibacter</taxon>
    </lineage>
</organism>
<dbReference type="AlphaFoldDB" id="A0A6L3ZEJ1"/>
<comment type="caution">
    <text evidence="2">The sequence shown here is derived from an EMBL/GenBank/DDBJ whole genome shotgun (WGS) entry which is preliminary data.</text>
</comment>